<evidence type="ECO:0000256" key="4">
    <source>
        <dbReference type="ARBA" id="ARBA00023128"/>
    </source>
</evidence>
<keyword evidence="5" id="KW-0687">Ribonucleoprotein</keyword>
<proteinExistence type="inferred from homology"/>
<dbReference type="GO" id="GO:0006412">
    <property type="term" value="P:translation"/>
    <property type="evidence" value="ECO:0007669"/>
    <property type="project" value="InterPro"/>
</dbReference>
<dbReference type="FunFam" id="3.30.420.80:FF:000011">
    <property type="entry name" value="37S ribosomal protein S18, mitochondrial"/>
    <property type="match status" value="1"/>
</dbReference>
<evidence type="ECO:0000313" key="8">
    <source>
        <dbReference type="EMBL" id="VEU21316.1"/>
    </source>
</evidence>
<evidence type="ECO:0000313" key="9">
    <source>
        <dbReference type="Proteomes" id="UP000290900"/>
    </source>
</evidence>
<dbReference type="GO" id="GO:0003735">
    <property type="term" value="F:structural constituent of ribosome"/>
    <property type="evidence" value="ECO:0007669"/>
    <property type="project" value="InterPro"/>
</dbReference>
<keyword evidence="9" id="KW-1185">Reference proteome</keyword>
<protein>
    <recommendedName>
        <fullName evidence="7">Small ribosomal subunit protein uS11m</fullName>
    </recommendedName>
</protein>
<dbReference type="PIRSF" id="PIRSF002131">
    <property type="entry name" value="Ribosomal_S11"/>
    <property type="match status" value="1"/>
</dbReference>
<reference evidence="8 9" key="1">
    <citation type="submission" date="2018-12" db="EMBL/GenBank/DDBJ databases">
        <authorList>
            <person name="Tiukova I."/>
            <person name="Dainat J."/>
        </authorList>
    </citation>
    <scope>NUCLEOTIDE SEQUENCE [LARGE SCALE GENOMIC DNA]</scope>
</reference>
<dbReference type="SUPFAM" id="SSF53137">
    <property type="entry name" value="Translational machinery components"/>
    <property type="match status" value="1"/>
</dbReference>
<dbReference type="OrthoDB" id="1654884at2759"/>
<dbReference type="GO" id="GO:1990904">
    <property type="term" value="C:ribonucleoprotein complex"/>
    <property type="evidence" value="ECO:0007669"/>
    <property type="project" value="UniProtKB-KW"/>
</dbReference>
<name>A0A448YK93_BRENA</name>
<dbReference type="FunCoup" id="A0A448YK93">
    <property type="interactions" value="223"/>
</dbReference>
<accession>A0A448YK93</accession>
<evidence type="ECO:0000256" key="2">
    <source>
        <dbReference type="ARBA" id="ARBA00006194"/>
    </source>
</evidence>
<dbReference type="STRING" id="13370.A0A448YK93"/>
<dbReference type="GO" id="GO:0005739">
    <property type="term" value="C:mitochondrion"/>
    <property type="evidence" value="ECO:0007669"/>
    <property type="project" value="UniProtKB-SubCell"/>
</dbReference>
<dbReference type="InterPro" id="IPR001971">
    <property type="entry name" value="Ribosomal_uS11"/>
</dbReference>
<organism evidence="8 9">
    <name type="scientific">Brettanomyces naardenensis</name>
    <name type="common">Yeast</name>
    <dbReference type="NCBI Taxonomy" id="13370"/>
    <lineage>
        <taxon>Eukaryota</taxon>
        <taxon>Fungi</taxon>
        <taxon>Dikarya</taxon>
        <taxon>Ascomycota</taxon>
        <taxon>Saccharomycotina</taxon>
        <taxon>Pichiomycetes</taxon>
        <taxon>Pichiales</taxon>
        <taxon>Pichiaceae</taxon>
        <taxon>Brettanomyces</taxon>
    </lineage>
</organism>
<evidence type="ECO:0000256" key="6">
    <source>
        <dbReference type="ARBA" id="ARBA00037226"/>
    </source>
</evidence>
<keyword evidence="4" id="KW-0496">Mitochondrion</keyword>
<dbReference type="InterPro" id="IPR036967">
    <property type="entry name" value="Ribosomal_uS11_sf"/>
</dbReference>
<comment type="subcellular location">
    <subcellularLocation>
        <location evidence="1">Mitochondrion</location>
    </subcellularLocation>
</comment>
<evidence type="ECO:0000256" key="5">
    <source>
        <dbReference type="ARBA" id="ARBA00023274"/>
    </source>
</evidence>
<evidence type="ECO:0000256" key="1">
    <source>
        <dbReference type="ARBA" id="ARBA00004173"/>
    </source>
</evidence>
<dbReference type="AlphaFoldDB" id="A0A448YK93"/>
<comment type="similarity">
    <text evidence="2">Belongs to the universal ribosomal protein uS11 family.</text>
</comment>
<sequence>MHCKFRKNNTFLTLTKVDVDMNHEHNHPNESFNEKVLYYLTLPQKVVLSQSTGFIGFRKAQRGEYEASFQLTSHIFKIIRERGLLDEGHNLEIVVSEFGKGRKAFFDALKGKEGVGIKENVTKLSDLTAVKFGGVRSPARRRI</sequence>
<dbReference type="EMBL" id="CAACVR010000012">
    <property type="protein sequence ID" value="VEU21316.1"/>
    <property type="molecule type" value="Genomic_DNA"/>
</dbReference>
<evidence type="ECO:0000256" key="7">
    <source>
        <dbReference type="ARBA" id="ARBA00070326"/>
    </source>
</evidence>
<dbReference type="InParanoid" id="A0A448YK93"/>
<dbReference type="GO" id="GO:0005840">
    <property type="term" value="C:ribosome"/>
    <property type="evidence" value="ECO:0007669"/>
    <property type="project" value="UniProtKB-KW"/>
</dbReference>
<gene>
    <name evidence="8" type="ORF">BRENAR_LOCUS2051</name>
</gene>
<evidence type="ECO:0000256" key="3">
    <source>
        <dbReference type="ARBA" id="ARBA00022980"/>
    </source>
</evidence>
<keyword evidence="3" id="KW-0689">Ribosomal protein</keyword>
<dbReference type="Gene3D" id="3.30.420.80">
    <property type="entry name" value="Ribosomal protein S11"/>
    <property type="match status" value="1"/>
</dbReference>
<comment type="function">
    <text evidence="6">Component of the mitochondrial ribosome (mitoribosome), a dedicated translation machinery responsible for the synthesis of mitochondrial genome-encoded proteins, including at least some of the essential transmembrane subunits of the mitochondrial respiratory chain. The mitoribosomes are attached to the mitochondrial inner membrane and translation products are cotranslationally integrated into the membrane.</text>
</comment>
<dbReference type="Proteomes" id="UP000290900">
    <property type="component" value="Unassembled WGS sequence"/>
</dbReference>